<dbReference type="InterPro" id="IPR002893">
    <property type="entry name" value="Znf_MYND"/>
</dbReference>
<evidence type="ECO:0000313" key="8">
    <source>
        <dbReference type="RefSeq" id="XP_032832323.1"/>
    </source>
</evidence>
<keyword evidence="2 4" id="KW-0863">Zinc-finger</keyword>
<dbReference type="RefSeq" id="XP_032832324.1">
    <property type="nucleotide sequence ID" value="XM_032976433.1"/>
</dbReference>
<reference evidence="8 9" key="1">
    <citation type="submission" date="2025-04" db="UniProtKB">
        <authorList>
            <consortium name="RefSeq"/>
        </authorList>
    </citation>
    <scope>IDENTIFICATION</scope>
    <source>
        <tissue evidence="8 9">Sperm</tissue>
    </source>
</reference>
<keyword evidence="1" id="KW-0479">Metal-binding</keyword>
<dbReference type="Proteomes" id="UP001318040">
    <property type="component" value="Chromosome 59"/>
</dbReference>
<accession>A0AAJ7XF15</accession>
<dbReference type="PROSITE" id="PS50865">
    <property type="entry name" value="ZF_MYND_2"/>
    <property type="match status" value="1"/>
</dbReference>
<dbReference type="GO" id="GO:0008270">
    <property type="term" value="F:zinc ion binding"/>
    <property type="evidence" value="ECO:0007669"/>
    <property type="project" value="UniProtKB-KW"/>
</dbReference>
<dbReference type="SUPFAM" id="SSF144232">
    <property type="entry name" value="HIT/MYND zinc finger-like"/>
    <property type="match status" value="1"/>
</dbReference>
<protein>
    <submittedName>
        <fullName evidence="8 9">Uncharacterized protein LOC116955388</fullName>
    </submittedName>
</protein>
<dbReference type="RefSeq" id="XP_032832323.1">
    <property type="nucleotide sequence ID" value="XM_032976432.1"/>
</dbReference>
<name>A0AAJ7XF15_PETMA</name>
<sequence>MAMSEAGRAFSELGQLLGLDFSARDRTDVAPHTFLFSPRVREAAARAGAEAEGDVTRWLEEATRSLRLGDPVGLRAAIEAGVGVIREDGLGVSGLGTGAAGAGDPRGRQGAAGRGWLFLQLLGARSLREALEPLRSWRSIPRRQLACSACLLAACSLSRPVARHLWGSRERVLRALLEVVGEGGARGATEASEKAAAGGEGTGGGDGGGGEGLLNGGGESVGETDEEGDCDWGAVAASMAAECLLNVCAGDAAAPRRHLPPGAPAASGIPSGRRKKPDEKPEEVEEDEEEEEKKKTEEEPEPLTPSGGDERVTWLLSAGALPHASSALASERPALLIAALKLILLVHDLAAWGPAKAHGSPSAAGSDDGRRRLGRTQASLERAREAVAAMSARRAARLAVLAGEEEEEEEEERGYLRLYVENRSVGRLAGFLTLPAPVVGTPGADLGLRYREPALPEPEVVWCGRASCGSRAAGLLRYRVCGRCKLLRYCSVACQRADWRDGHRARCVAPPPPPPPPPPSNGEPERHLSDGFLEGTP</sequence>
<dbReference type="Pfam" id="PF01753">
    <property type="entry name" value="zf-MYND"/>
    <property type="match status" value="1"/>
</dbReference>
<evidence type="ECO:0000313" key="7">
    <source>
        <dbReference type="Proteomes" id="UP001318040"/>
    </source>
</evidence>
<dbReference type="KEGG" id="pmrn:116955388"/>
<evidence type="ECO:0000256" key="3">
    <source>
        <dbReference type="ARBA" id="ARBA00022833"/>
    </source>
</evidence>
<evidence type="ECO:0000256" key="4">
    <source>
        <dbReference type="PROSITE-ProRule" id="PRU00134"/>
    </source>
</evidence>
<proteinExistence type="predicted"/>
<evidence type="ECO:0000313" key="9">
    <source>
        <dbReference type="RefSeq" id="XP_032832324.1"/>
    </source>
</evidence>
<feature type="compositionally biased region" description="Gly residues" evidence="5">
    <location>
        <begin position="198"/>
        <end position="220"/>
    </location>
</feature>
<feature type="compositionally biased region" description="Acidic residues" evidence="5">
    <location>
        <begin position="280"/>
        <end position="291"/>
    </location>
</feature>
<feature type="region of interest" description="Disordered" evidence="5">
    <location>
        <begin position="254"/>
        <end position="310"/>
    </location>
</feature>
<feature type="region of interest" description="Disordered" evidence="5">
    <location>
        <begin position="507"/>
        <end position="537"/>
    </location>
</feature>
<feature type="domain" description="MYND-type" evidence="6">
    <location>
        <begin position="465"/>
        <end position="507"/>
    </location>
</feature>
<evidence type="ECO:0000256" key="5">
    <source>
        <dbReference type="SAM" id="MobiDB-lite"/>
    </source>
</evidence>
<keyword evidence="3" id="KW-0862">Zinc</keyword>
<organism evidence="7 9">
    <name type="scientific">Petromyzon marinus</name>
    <name type="common">Sea lamprey</name>
    <dbReference type="NCBI Taxonomy" id="7757"/>
    <lineage>
        <taxon>Eukaryota</taxon>
        <taxon>Metazoa</taxon>
        <taxon>Chordata</taxon>
        <taxon>Craniata</taxon>
        <taxon>Vertebrata</taxon>
        <taxon>Cyclostomata</taxon>
        <taxon>Hyperoartia</taxon>
        <taxon>Petromyzontiformes</taxon>
        <taxon>Petromyzontidae</taxon>
        <taxon>Petromyzon</taxon>
    </lineage>
</organism>
<evidence type="ECO:0000259" key="6">
    <source>
        <dbReference type="PROSITE" id="PS50865"/>
    </source>
</evidence>
<gene>
    <name evidence="8 9" type="primary">LOC116955388</name>
</gene>
<keyword evidence="7" id="KW-1185">Reference proteome</keyword>
<feature type="compositionally biased region" description="Low complexity" evidence="5">
    <location>
        <begin position="187"/>
        <end position="197"/>
    </location>
</feature>
<dbReference type="Gene3D" id="6.10.140.2220">
    <property type="match status" value="1"/>
</dbReference>
<feature type="region of interest" description="Disordered" evidence="5">
    <location>
        <begin position="187"/>
        <end position="229"/>
    </location>
</feature>
<evidence type="ECO:0000256" key="2">
    <source>
        <dbReference type="ARBA" id="ARBA00022771"/>
    </source>
</evidence>
<feature type="region of interest" description="Disordered" evidence="5">
    <location>
        <begin position="354"/>
        <end position="378"/>
    </location>
</feature>
<feature type="compositionally biased region" description="Pro residues" evidence="5">
    <location>
        <begin position="509"/>
        <end position="521"/>
    </location>
</feature>
<dbReference type="AlphaFoldDB" id="A0AAJ7XF15"/>
<evidence type="ECO:0000256" key="1">
    <source>
        <dbReference type="ARBA" id="ARBA00022723"/>
    </source>
</evidence>